<proteinExistence type="predicted"/>
<sequence length="98" mass="9559">MAAASAGVDGGSEENAPLTISWVASNTLLVTSVPDEHRARAVGTTGNVYAVAMLSSAGVSGVLADGVGVLTVLATAAAVQTIAGGLFLVMSRRTSGNA</sequence>
<name>A0A4R6JEN6_9ACTN</name>
<dbReference type="EMBL" id="SNWQ01000030">
    <property type="protein sequence ID" value="TDO33897.1"/>
    <property type="molecule type" value="Genomic_DNA"/>
</dbReference>
<comment type="caution">
    <text evidence="2">The sequence shown here is derived from an EMBL/GenBank/DDBJ whole genome shotgun (WGS) entry which is preliminary data.</text>
</comment>
<keyword evidence="1" id="KW-0812">Transmembrane</keyword>
<gene>
    <name evidence="2" type="ORF">EV643_13081</name>
</gene>
<dbReference type="AlphaFoldDB" id="A0A4R6JEN6"/>
<dbReference type="SUPFAM" id="SSF103473">
    <property type="entry name" value="MFS general substrate transporter"/>
    <property type="match status" value="1"/>
</dbReference>
<evidence type="ECO:0000313" key="3">
    <source>
        <dbReference type="Proteomes" id="UP000295388"/>
    </source>
</evidence>
<feature type="transmembrane region" description="Helical" evidence="1">
    <location>
        <begin position="70"/>
        <end position="90"/>
    </location>
</feature>
<keyword evidence="3" id="KW-1185">Reference proteome</keyword>
<evidence type="ECO:0000256" key="1">
    <source>
        <dbReference type="SAM" id="Phobius"/>
    </source>
</evidence>
<dbReference type="Gene3D" id="1.20.1250.20">
    <property type="entry name" value="MFS general substrate transporter like domains"/>
    <property type="match status" value="1"/>
</dbReference>
<protein>
    <submittedName>
        <fullName evidence="2">Uncharacterized protein</fullName>
    </submittedName>
</protein>
<reference evidence="2 3" key="1">
    <citation type="submission" date="2019-03" db="EMBL/GenBank/DDBJ databases">
        <title>Genomic Encyclopedia of Type Strains, Phase III (KMG-III): the genomes of soil and plant-associated and newly described type strains.</title>
        <authorList>
            <person name="Whitman W."/>
        </authorList>
    </citation>
    <scope>NUCLEOTIDE SEQUENCE [LARGE SCALE GENOMIC DNA]</scope>
    <source>
        <strain evidence="2 3">VKM Ac-2527</strain>
    </source>
</reference>
<dbReference type="InterPro" id="IPR036259">
    <property type="entry name" value="MFS_trans_sf"/>
</dbReference>
<dbReference type="Proteomes" id="UP000295388">
    <property type="component" value="Unassembled WGS sequence"/>
</dbReference>
<accession>A0A4R6JEN6</accession>
<organism evidence="2 3">
    <name type="scientific">Kribbella caucasensis</name>
    <dbReference type="NCBI Taxonomy" id="2512215"/>
    <lineage>
        <taxon>Bacteria</taxon>
        <taxon>Bacillati</taxon>
        <taxon>Actinomycetota</taxon>
        <taxon>Actinomycetes</taxon>
        <taxon>Propionibacteriales</taxon>
        <taxon>Kribbellaceae</taxon>
        <taxon>Kribbella</taxon>
    </lineage>
</organism>
<evidence type="ECO:0000313" key="2">
    <source>
        <dbReference type="EMBL" id="TDO33897.1"/>
    </source>
</evidence>
<keyword evidence="1" id="KW-0472">Membrane</keyword>
<keyword evidence="1" id="KW-1133">Transmembrane helix</keyword>